<feature type="region of interest" description="Disordered" evidence="1">
    <location>
        <begin position="1"/>
        <end position="20"/>
    </location>
</feature>
<dbReference type="InterPro" id="IPR036875">
    <property type="entry name" value="Znf_CCHC_sf"/>
</dbReference>
<evidence type="ECO:0008006" key="3">
    <source>
        <dbReference type="Google" id="ProtNLM"/>
    </source>
</evidence>
<feature type="compositionally biased region" description="Basic and acidic residues" evidence="1">
    <location>
        <begin position="1"/>
        <end position="11"/>
    </location>
</feature>
<dbReference type="GO" id="GO:0003676">
    <property type="term" value="F:nucleic acid binding"/>
    <property type="evidence" value="ECO:0007669"/>
    <property type="project" value="InterPro"/>
</dbReference>
<name>A0A699QM01_TANCI</name>
<protein>
    <recommendedName>
        <fullName evidence="3">CCHC-type domain-containing protein</fullName>
    </recommendedName>
</protein>
<sequence>MDTSPRYKNDNQTRQFRNQGTVTVDEARETVGSQVVQQSGIQCFNYKEFGHFAKECRKPKRVKNYTYHKEKMLLCKQAEKCVLLQAEQTDWLEDTNEEINEQELEAHYYFIEKIQEVLPP</sequence>
<gene>
    <name evidence="2" type="ORF">Tci_840806</name>
</gene>
<dbReference type="Gene3D" id="4.10.60.10">
    <property type="entry name" value="Zinc finger, CCHC-type"/>
    <property type="match status" value="1"/>
</dbReference>
<organism evidence="2">
    <name type="scientific">Tanacetum cinerariifolium</name>
    <name type="common">Dalmatian daisy</name>
    <name type="synonym">Chrysanthemum cinerariifolium</name>
    <dbReference type="NCBI Taxonomy" id="118510"/>
    <lineage>
        <taxon>Eukaryota</taxon>
        <taxon>Viridiplantae</taxon>
        <taxon>Streptophyta</taxon>
        <taxon>Embryophyta</taxon>
        <taxon>Tracheophyta</taxon>
        <taxon>Spermatophyta</taxon>
        <taxon>Magnoliopsida</taxon>
        <taxon>eudicotyledons</taxon>
        <taxon>Gunneridae</taxon>
        <taxon>Pentapetalae</taxon>
        <taxon>asterids</taxon>
        <taxon>campanulids</taxon>
        <taxon>Asterales</taxon>
        <taxon>Asteraceae</taxon>
        <taxon>Asteroideae</taxon>
        <taxon>Anthemideae</taxon>
        <taxon>Anthemidinae</taxon>
        <taxon>Tanacetum</taxon>
    </lineage>
</organism>
<evidence type="ECO:0000256" key="1">
    <source>
        <dbReference type="SAM" id="MobiDB-lite"/>
    </source>
</evidence>
<dbReference type="AlphaFoldDB" id="A0A699QM01"/>
<comment type="caution">
    <text evidence="2">The sequence shown here is derived from an EMBL/GenBank/DDBJ whole genome shotgun (WGS) entry which is preliminary data.</text>
</comment>
<dbReference type="EMBL" id="BKCJ011021960">
    <property type="protein sequence ID" value="GFC68836.1"/>
    <property type="molecule type" value="Genomic_DNA"/>
</dbReference>
<dbReference type="GO" id="GO:0008270">
    <property type="term" value="F:zinc ion binding"/>
    <property type="evidence" value="ECO:0007669"/>
    <property type="project" value="InterPro"/>
</dbReference>
<reference evidence="2" key="1">
    <citation type="journal article" date="2019" name="Sci. Rep.">
        <title>Draft genome of Tanacetum cinerariifolium, the natural source of mosquito coil.</title>
        <authorList>
            <person name="Yamashiro T."/>
            <person name="Shiraishi A."/>
            <person name="Satake H."/>
            <person name="Nakayama K."/>
        </authorList>
    </citation>
    <scope>NUCLEOTIDE SEQUENCE</scope>
</reference>
<proteinExistence type="predicted"/>
<dbReference type="SUPFAM" id="SSF57756">
    <property type="entry name" value="Retrovirus zinc finger-like domains"/>
    <property type="match status" value="1"/>
</dbReference>
<evidence type="ECO:0000313" key="2">
    <source>
        <dbReference type="EMBL" id="GFC68836.1"/>
    </source>
</evidence>
<accession>A0A699QM01</accession>